<proteinExistence type="inferred from homology"/>
<dbReference type="GO" id="GO:0005945">
    <property type="term" value="C:6-phosphofructokinase complex"/>
    <property type="evidence" value="ECO:0007669"/>
    <property type="project" value="TreeGrafter"/>
</dbReference>
<evidence type="ECO:0000256" key="9">
    <source>
        <dbReference type="ARBA" id="ARBA00022741"/>
    </source>
</evidence>
<evidence type="ECO:0000256" key="3">
    <source>
        <dbReference type="ARBA" id="ARBA00004496"/>
    </source>
</evidence>
<dbReference type="GO" id="GO:0048029">
    <property type="term" value="F:monosaccharide binding"/>
    <property type="evidence" value="ECO:0007669"/>
    <property type="project" value="TreeGrafter"/>
</dbReference>
<dbReference type="GO" id="GO:0030388">
    <property type="term" value="P:fructose 1,6-bisphosphate metabolic process"/>
    <property type="evidence" value="ECO:0007669"/>
    <property type="project" value="TreeGrafter"/>
</dbReference>
<dbReference type="Gene3D" id="3.40.50.450">
    <property type="match status" value="1"/>
</dbReference>
<sequence>GMVDGGERIRPMSWDSVGGILQRGGTIIGTARCPAFRTRAGRLRAAANLLTHNIDRLVVIGGDGTLTGANLFRQEWPGLLDELVATGEISAELAARHPALYITGLVGSIDNDFVGTDMTIGADTALHRITEAIDAISSTAASHQRTFVVEVMGRNCGYLALMGAIAGGADWVFIPELPPAAGHWQDDMCQALRMGRELGRRDSIVVVAEG</sequence>
<comment type="pathway">
    <text evidence="4">Carbohydrate degradation; glycolysis; D-glyceraldehyde 3-phosphate and glycerone phosphate from D-glucose: step 3/4.</text>
</comment>
<dbReference type="EC" id="2.7.1.11" evidence="5"/>
<dbReference type="Proteomes" id="UP000050509">
    <property type="component" value="Unassembled WGS sequence"/>
</dbReference>
<keyword evidence="7" id="KW-0808">Transferase</keyword>
<feature type="domain" description="Phosphofructokinase" evidence="16">
    <location>
        <begin position="1"/>
        <end position="210"/>
    </location>
</feature>
<evidence type="ECO:0000256" key="8">
    <source>
        <dbReference type="ARBA" id="ARBA00022723"/>
    </source>
</evidence>
<dbReference type="AlphaFoldDB" id="A0A0P9D4H1"/>
<gene>
    <name evidence="17" type="ORF">SE17_42165</name>
</gene>
<evidence type="ECO:0000313" key="17">
    <source>
        <dbReference type="EMBL" id="KPV47631.1"/>
    </source>
</evidence>
<dbReference type="EMBL" id="LJCR01003346">
    <property type="protein sequence ID" value="KPV47631.1"/>
    <property type="molecule type" value="Genomic_DNA"/>
</dbReference>
<evidence type="ECO:0000256" key="2">
    <source>
        <dbReference type="ARBA" id="ARBA00002659"/>
    </source>
</evidence>
<comment type="function">
    <text evidence="2">Catalyzes the phosphorylation of D-fructose 6-phosphate to fructose 1,6-bisphosphate by ATP, the first committing step of glycolysis.</text>
</comment>
<comment type="caution">
    <text evidence="17">The sequence shown here is derived from an EMBL/GenBank/DDBJ whole genome shotgun (WGS) entry which is preliminary data.</text>
</comment>
<keyword evidence="18" id="KW-1185">Reference proteome</keyword>
<dbReference type="InterPro" id="IPR022953">
    <property type="entry name" value="ATP_PFK"/>
</dbReference>
<name>A0A0P9D4H1_9CHLR</name>
<comment type="similarity">
    <text evidence="14">Belongs to the phosphofructokinase type A (PFKA) family.</text>
</comment>
<dbReference type="PANTHER" id="PTHR13697">
    <property type="entry name" value="PHOSPHOFRUCTOKINASE"/>
    <property type="match status" value="1"/>
</dbReference>
<evidence type="ECO:0000256" key="14">
    <source>
        <dbReference type="ARBA" id="ARBA00038478"/>
    </source>
</evidence>
<dbReference type="GO" id="GO:0042802">
    <property type="term" value="F:identical protein binding"/>
    <property type="evidence" value="ECO:0007669"/>
    <property type="project" value="TreeGrafter"/>
</dbReference>
<evidence type="ECO:0000256" key="13">
    <source>
        <dbReference type="ARBA" id="ARBA00023152"/>
    </source>
</evidence>
<dbReference type="Pfam" id="PF00365">
    <property type="entry name" value="PFK"/>
    <property type="match status" value="1"/>
</dbReference>
<comment type="subcellular location">
    <subcellularLocation>
        <location evidence="3">Cytoplasm</location>
    </subcellularLocation>
</comment>
<evidence type="ECO:0000256" key="15">
    <source>
        <dbReference type="ARBA" id="ARBA00048070"/>
    </source>
</evidence>
<keyword evidence="11" id="KW-0067">ATP-binding</keyword>
<keyword evidence="10 17" id="KW-0418">Kinase</keyword>
<keyword evidence="13" id="KW-0324">Glycolysis</keyword>
<evidence type="ECO:0000256" key="7">
    <source>
        <dbReference type="ARBA" id="ARBA00022679"/>
    </source>
</evidence>
<evidence type="ECO:0000256" key="4">
    <source>
        <dbReference type="ARBA" id="ARBA00004679"/>
    </source>
</evidence>
<dbReference type="GO" id="GO:0016208">
    <property type="term" value="F:AMP binding"/>
    <property type="evidence" value="ECO:0007669"/>
    <property type="project" value="TreeGrafter"/>
</dbReference>
<dbReference type="SUPFAM" id="SSF53784">
    <property type="entry name" value="Phosphofructokinase"/>
    <property type="match status" value="1"/>
</dbReference>
<keyword evidence="6" id="KW-0963">Cytoplasm</keyword>
<dbReference type="PANTHER" id="PTHR13697:SF4">
    <property type="entry name" value="ATP-DEPENDENT 6-PHOSPHOFRUCTOKINASE"/>
    <property type="match status" value="1"/>
</dbReference>
<evidence type="ECO:0000256" key="1">
    <source>
        <dbReference type="ARBA" id="ARBA00001946"/>
    </source>
</evidence>
<keyword evidence="12" id="KW-0460">Magnesium</keyword>
<accession>A0A0P9D4H1</accession>
<evidence type="ECO:0000313" key="18">
    <source>
        <dbReference type="Proteomes" id="UP000050509"/>
    </source>
</evidence>
<dbReference type="InterPro" id="IPR000023">
    <property type="entry name" value="Phosphofructokinase_dom"/>
</dbReference>
<evidence type="ECO:0000256" key="11">
    <source>
        <dbReference type="ARBA" id="ARBA00022840"/>
    </source>
</evidence>
<evidence type="ECO:0000259" key="16">
    <source>
        <dbReference type="Pfam" id="PF00365"/>
    </source>
</evidence>
<dbReference type="GO" id="GO:0070095">
    <property type="term" value="F:fructose-6-phosphate binding"/>
    <property type="evidence" value="ECO:0007669"/>
    <property type="project" value="TreeGrafter"/>
</dbReference>
<dbReference type="UniPathway" id="UPA00109">
    <property type="reaction ID" value="UER00182"/>
</dbReference>
<protein>
    <recommendedName>
        <fullName evidence="5">6-phosphofructokinase</fullName>
        <ecNumber evidence="5">2.7.1.11</ecNumber>
    </recommendedName>
</protein>
<keyword evidence="9" id="KW-0547">Nucleotide-binding</keyword>
<dbReference type="InterPro" id="IPR035966">
    <property type="entry name" value="PKF_sf"/>
</dbReference>
<feature type="non-terminal residue" evidence="17">
    <location>
        <position position="210"/>
    </location>
</feature>
<dbReference type="GO" id="GO:0006002">
    <property type="term" value="P:fructose 6-phosphate metabolic process"/>
    <property type="evidence" value="ECO:0007669"/>
    <property type="project" value="InterPro"/>
</dbReference>
<comment type="cofactor">
    <cofactor evidence="1">
        <name>Mg(2+)</name>
        <dbReference type="ChEBI" id="CHEBI:18420"/>
    </cofactor>
</comment>
<feature type="non-terminal residue" evidence="17">
    <location>
        <position position="1"/>
    </location>
</feature>
<evidence type="ECO:0000256" key="10">
    <source>
        <dbReference type="ARBA" id="ARBA00022777"/>
    </source>
</evidence>
<evidence type="ECO:0000256" key="6">
    <source>
        <dbReference type="ARBA" id="ARBA00022490"/>
    </source>
</evidence>
<organism evidence="17 18">
    <name type="scientific">Kouleothrix aurantiaca</name>
    <dbReference type="NCBI Taxonomy" id="186479"/>
    <lineage>
        <taxon>Bacteria</taxon>
        <taxon>Bacillati</taxon>
        <taxon>Chloroflexota</taxon>
        <taxon>Chloroflexia</taxon>
        <taxon>Chloroflexales</taxon>
        <taxon>Roseiflexineae</taxon>
        <taxon>Roseiflexaceae</taxon>
        <taxon>Kouleothrix</taxon>
    </lineage>
</organism>
<keyword evidence="8" id="KW-0479">Metal-binding</keyword>
<evidence type="ECO:0000256" key="5">
    <source>
        <dbReference type="ARBA" id="ARBA00012055"/>
    </source>
</evidence>
<dbReference type="PRINTS" id="PR00476">
    <property type="entry name" value="PHFRCTKINASE"/>
</dbReference>
<dbReference type="GO" id="GO:0061621">
    <property type="term" value="P:canonical glycolysis"/>
    <property type="evidence" value="ECO:0007669"/>
    <property type="project" value="TreeGrafter"/>
</dbReference>
<dbReference type="PATRIC" id="fig|186479.3.peg.6971"/>
<comment type="catalytic activity">
    <reaction evidence="15">
        <text>beta-D-fructose 6-phosphate + ATP = beta-D-fructose 1,6-bisphosphate + ADP + H(+)</text>
        <dbReference type="Rhea" id="RHEA:16109"/>
        <dbReference type="ChEBI" id="CHEBI:15378"/>
        <dbReference type="ChEBI" id="CHEBI:30616"/>
        <dbReference type="ChEBI" id="CHEBI:32966"/>
        <dbReference type="ChEBI" id="CHEBI:57634"/>
        <dbReference type="ChEBI" id="CHEBI:456216"/>
        <dbReference type="EC" id="2.7.1.11"/>
    </reaction>
</comment>
<dbReference type="GO" id="GO:0005524">
    <property type="term" value="F:ATP binding"/>
    <property type="evidence" value="ECO:0007669"/>
    <property type="project" value="UniProtKB-KW"/>
</dbReference>
<evidence type="ECO:0000256" key="12">
    <source>
        <dbReference type="ARBA" id="ARBA00022842"/>
    </source>
</evidence>
<dbReference type="GO" id="GO:0003872">
    <property type="term" value="F:6-phosphofructokinase activity"/>
    <property type="evidence" value="ECO:0007669"/>
    <property type="project" value="UniProtKB-EC"/>
</dbReference>
<dbReference type="GO" id="GO:0046872">
    <property type="term" value="F:metal ion binding"/>
    <property type="evidence" value="ECO:0007669"/>
    <property type="project" value="UniProtKB-KW"/>
</dbReference>
<reference evidence="17 18" key="1">
    <citation type="submission" date="2015-09" db="EMBL/GenBank/DDBJ databases">
        <title>Draft genome sequence of Kouleothrix aurantiaca JCM 19913.</title>
        <authorList>
            <person name="Hemp J."/>
        </authorList>
    </citation>
    <scope>NUCLEOTIDE SEQUENCE [LARGE SCALE GENOMIC DNA]</scope>
    <source>
        <strain evidence="17 18">COM-B</strain>
    </source>
</reference>